<evidence type="ECO:0000259" key="1">
    <source>
        <dbReference type="PROSITE" id="PS00028"/>
    </source>
</evidence>
<feature type="domain" description="C2H2-type" evidence="1">
    <location>
        <begin position="38"/>
        <end position="61"/>
    </location>
</feature>
<dbReference type="AlphaFoldDB" id="A0A9P0FBI3"/>
<dbReference type="InterPro" id="IPR013087">
    <property type="entry name" value="Znf_C2H2_type"/>
</dbReference>
<dbReference type="PANTHER" id="PTHR33936">
    <property type="entry name" value="PROTEIN CBG17840"/>
    <property type="match status" value="1"/>
</dbReference>
<dbReference type="EMBL" id="OV121132">
    <property type="protein sequence ID" value="CAH0547094.1"/>
    <property type="molecule type" value="Genomic_DNA"/>
</dbReference>
<dbReference type="SUPFAM" id="SSF57667">
    <property type="entry name" value="beta-beta-alpha zinc fingers"/>
    <property type="match status" value="1"/>
</dbReference>
<evidence type="ECO:0000313" key="2">
    <source>
        <dbReference type="EMBL" id="CAH0547094.1"/>
    </source>
</evidence>
<name>A0A9P0FBI3_BRAAE</name>
<protein>
    <recommendedName>
        <fullName evidence="1">C2H2-type domain-containing protein</fullName>
    </recommendedName>
</protein>
<feature type="domain" description="C2H2-type" evidence="1">
    <location>
        <begin position="5"/>
        <end position="26"/>
    </location>
</feature>
<dbReference type="SMART" id="SM00355">
    <property type="entry name" value="ZnF_C2H2"/>
    <property type="match status" value="2"/>
</dbReference>
<reference evidence="2" key="1">
    <citation type="submission" date="2021-12" db="EMBL/GenBank/DDBJ databases">
        <authorList>
            <person name="King R."/>
        </authorList>
    </citation>
    <scope>NUCLEOTIDE SEQUENCE</scope>
</reference>
<dbReference type="PANTHER" id="PTHR33936:SF24">
    <property type="entry name" value="C2H2-TYPE DOMAIN-CONTAINING PROTEIN"/>
    <property type="match status" value="1"/>
</dbReference>
<dbReference type="InterPro" id="IPR036236">
    <property type="entry name" value="Znf_C2H2_sf"/>
</dbReference>
<organism evidence="2 3">
    <name type="scientific">Brassicogethes aeneus</name>
    <name type="common">Rape pollen beetle</name>
    <name type="synonym">Meligethes aeneus</name>
    <dbReference type="NCBI Taxonomy" id="1431903"/>
    <lineage>
        <taxon>Eukaryota</taxon>
        <taxon>Metazoa</taxon>
        <taxon>Ecdysozoa</taxon>
        <taxon>Arthropoda</taxon>
        <taxon>Hexapoda</taxon>
        <taxon>Insecta</taxon>
        <taxon>Pterygota</taxon>
        <taxon>Neoptera</taxon>
        <taxon>Endopterygota</taxon>
        <taxon>Coleoptera</taxon>
        <taxon>Polyphaga</taxon>
        <taxon>Cucujiformia</taxon>
        <taxon>Nitidulidae</taxon>
        <taxon>Meligethinae</taxon>
        <taxon>Brassicogethes</taxon>
    </lineage>
</organism>
<proteinExistence type="predicted"/>
<dbReference type="InterPro" id="IPR052797">
    <property type="entry name" value="RegFact_GeneExpr_CellDeath"/>
</dbReference>
<keyword evidence="3" id="KW-1185">Reference proteome</keyword>
<dbReference type="PROSITE" id="PS00028">
    <property type="entry name" value="ZINC_FINGER_C2H2_1"/>
    <property type="match status" value="2"/>
</dbReference>
<evidence type="ECO:0000313" key="3">
    <source>
        <dbReference type="Proteomes" id="UP001154078"/>
    </source>
</evidence>
<dbReference type="Proteomes" id="UP001154078">
    <property type="component" value="Chromosome 1"/>
</dbReference>
<dbReference type="Pfam" id="PF10551">
    <property type="entry name" value="MULE"/>
    <property type="match status" value="1"/>
</dbReference>
<dbReference type="Pfam" id="PF00096">
    <property type="entry name" value="zf-C2H2"/>
    <property type="match status" value="1"/>
</dbReference>
<dbReference type="Gene3D" id="3.30.160.60">
    <property type="entry name" value="Classic Zinc Finger"/>
    <property type="match status" value="1"/>
</dbReference>
<accession>A0A9P0FBI3</accession>
<gene>
    <name evidence="2" type="ORF">MELIAE_LOCUS1144</name>
</gene>
<sequence>MPFVCNSCSKVFARKIQLNKHMENLHKDNDFHKYLSKCLEDNCQTSFKYTAHLREHLQSCHSKIIENETLYFSTEGEFYDWKNTICKNNNVQYNCMKKNDLTYFNCNRSGLFKDNNKNTVKCLKSQGSCKINSNCTSQIILKKMNMDKYRVDYFKTHYGHDLEVQHIRIPREDRIDISARLSSGVPVVRILDSYRNSIEEEKLSRCDIITRKDINNIKTAFNINIQEGVRHENDSVSVELLVDQSKDFVLLHKKQGEHFEKLALNDFCIIFMNVTQTNMLQRFGSAVVAIDSTHGLNMYDFELTTLMVIDEFGEGFPVACMFTNRKDTLVFEIFFQKIKEKAGLITPNVFMSDITEVYYNAWKATMGGEIPHRLYCAWHIDRAWRTNLSKIPKIETRKQVYQTLKVLQSALTLPVFERNFDTVKKLFHNNPDTKEFAEYFLKKYSNNCHMWAFCYRKNCGINTNMVIG</sequence>
<dbReference type="InterPro" id="IPR018289">
    <property type="entry name" value="MULE_transposase_dom"/>
</dbReference>